<evidence type="ECO:0000256" key="8">
    <source>
        <dbReference type="PIRSR" id="PIRSR000232-1"/>
    </source>
</evidence>
<dbReference type="RefSeq" id="WP_208916100.1">
    <property type="nucleotide sequence ID" value="NZ_LT840184.1"/>
</dbReference>
<keyword evidence="5 7" id="KW-0560">Oxidoreductase</keyword>
<dbReference type="InterPro" id="IPR029479">
    <property type="entry name" value="Nitroreductase"/>
</dbReference>
<gene>
    <name evidence="10" type="ORF">SAMN05661091_5502</name>
</gene>
<dbReference type="Proteomes" id="UP000192940">
    <property type="component" value="Chromosome I"/>
</dbReference>
<organism evidence="10 11">
    <name type="scientific">Paenibacillus uliginis N3/975</name>
    <dbReference type="NCBI Taxonomy" id="1313296"/>
    <lineage>
        <taxon>Bacteria</taxon>
        <taxon>Bacillati</taxon>
        <taxon>Bacillota</taxon>
        <taxon>Bacilli</taxon>
        <taxon>Bacillales</taxon>
        <taxon>Paenibacillaceae</taxon>
        <taxon>Paenibacillus</taxon>
    </lineage>
</organism>
<evidence type="ECO:0000256" key="2">
    <source>
        <dbReference type="ARBA" id="ARBA00022630"/>
    </source>
</evidence>
<feature type="binding site" description="in other chain" evidence="8">
    <location>
        <begin position="137"/>
        <end position="139"/>
    </location>
    <ligand>
        <name>FMN</name>
        <dbReference type="ChEBI" id="CHEBI:58210"/>
        <note>ligand shared between dimeric partners</note>
    </ligand>
</feature>
<evidence type="ECO:0000313" key="11">
    <source>
        <dbReference type="Proteomes" id="UP000192940"/>
    </source>
</evidence>
<dbReference type="PANTHER" id="PTHR43821">
    <property type="entry name" value="NAD(P)H NITROREDUCTASE YDJA-RELATED"/>
    <property type="match status" value="1"/>
</dbReference>
<evidence type="ECO:0000256" key="1">
    <source>
        <dbReference type="ARBA" id="ARBA00007118"/>
    </source>
</evidence>
<keyword evidence="2 7" id="KW-0285">Flavoprotein</keyword>
<dbReference type="CDD" id="cd02135">
    <property type="entry name" value="YdjA-like"/>
    <property type="match status" value="1"/>
</dbReference>
<comment type="similarity">
    <text evidence="1 7">Belongs to the nitroreductase family.</text>
</comment>
<dbReference type="EMBL" id="LT840184">
    <property type="protein sequence ID" value="SMF91592.1"/>
    <property type="molecule type" value="Genomic_DNA"/>
</dbReference>
<evidence type="ECO:0000256" key="6">
    <source>
        <dbReference type="ARBA" id="ARBA00023027"/>
    </source>
</evidence>
<evidence type="ECO:0000313" key="10">
    <source>
        <dbReference type="EMBL" id="SMF91592.1"/>
    </source>
</evidence>
<dbReference type="InterPro" id="IPR052530">
    <property type="entry name" value="NAD(P)H_nitroreductase"/>
</dbReference>
<name>A0A1X7HTE9_9BACL</name>
<evidence type="ECO:0000256" key="7">
    <source>
        <dbReference type="PIRNR" id="PIRNR000232"/>
    </source>
</evidence>
<dbReference type="InterPro" id="IPR026021">
    <property type="entry name" value="YdjA-like"/>
</dbReference>
<dbReference type="InterPro" id="IPR000415">
    <property type="entry name" value="Nitroreductase-like"/>
</dbReference>
<protein>
    <recommendedName>
        <fullName evidence="7">Putative NAD(P)H nitroreductase</fullName>
        <ecNumber evidence="7">1.-.-.-</ecNumber>
    </recommendedName>
</protein>
<evidence type="ECO:0000259" key="9">
    <source>
        <dbReference type="Pfam" id="PF00881"/>
    </source>
</evidence>
<keyword evidence="11" id="KW-1185">Reference proteome</keyword>
<proteinExistence type="inferred from homology"/>
<feature type="binding site" description="in other chain" evidence="8">
    <location>
        <begin position="10"/>
        <end position="12"/>
    </location>
    <ligand>
        <name>FMN</name>
        <dbReference type="ChEBI" id="CHEBI:58210"/>
        <note>ligand shared between dimeric partners</note>
    </ligand>
</feature>
<accession>A0A1X7HTE9</accession>
<evidence type="ECO:0000256" key="3">
    <source>
        <dbReference type="ARBA" id="ARBA00022643"/>
    </source>
</evidence>
<dbReference type="Pfam" id="PF00881">
    <property type="entry name" value="Nitroreductase"/>
    <property type="match status" value="1"/>
</dbReference>
<dbReference type="SUPFAM" id="SSF55469">
    <property type="entry name" value="FMN-dependent nitroreductase-like"/>
    <property type="match status" value="1"/>
</dbReference>
<evidence type="ECO:0000256" key="4">
    <source>
        <dbReference type="ARBA" id="ARBA00022857"/>
    </source>
</evidence>
<feature type="domain" description="Nitroreductase" evidence="9">
    <location>
        <begin position="7"/>
        <end position="167"/>
    </location>
</feature>
<keyword evidence="4 7" id="KW-0521">NADP</keyword>
<reference evidence="10 11" key="1">
    <citation type="submission" date="2017-04" db="EMBL/GenBank/DDBJ databases">
        <authorList>
            <person name="Afonso C.L."/>
            <person name="Miller P.J."/>
            <person name="Scott M.A."/>
            <person name="Spackman E."/>
            <person name="Goraichik I."/>
            <person name="Dimitrov K.M."/>
            <person name="Suarez D.L."/>
            <person name="Swayne D.E."/>
        </authorList>
    </citation>
    <scope>NUCLEOTIDE SEQUENCE [LARGE SCALE GENOMIC DNA]</scope>
    <source>
        <strain evidence="10 11">N3/975</strain>
    </source>
</reference>
<keyword evidence="6 7" id="KW-0520">NAD</keyword>
<sequence length="201" mass="22093">MNVVEAIRTRRSVGKVKQDPVPQESIEQILEAGTWAPNHKHTEPWRFFVMREGGRELLGNALADIAQSKAGEKTEEEVAAARESALSKAMRSPVVIGVAVVPSDDPKVIELEEYGAVFAAIQNMLLQAHALGLGAVWRTGDPCFHPLMNEAFGLREKDKMLGFIYLGFPDMDAKPGKRDDAASKTVWVNEPVERLNGSNQS</sequence>
<dbReference type="PANTHER" id="PTHR43821:SF1">
    <property type="entry name" value="NAD(P)H NITROREDUCTASE YDJA-RELATED"/>
    <property type="match status" value="1"/>
</dbReference>
<comment type="cofactor">
    <cofactor evidence="8">
        <name>FMN</name>
        <dbReference type="ChEBI" id="CHEBI:58210"/>
    </cofactor>
    <text evidence="8">Binds 1 FMN per subunit.</text>
</comment>
<dbReference type="EC" id="1.-.-.-" evidence="7"/>
<dbReference type="GO" id="GO:0016491">
    <property type="term" value="F:oxidoreductase activity"/>
    <property type="evidence" value="ECO:0007669"/>
    <property type="project" value="UniProtKB-UniRule"/>
</dbReference>
<dbReference type="Gene3D" id="3.40.109.10">
    <property type="entry name" value="NADH Oxidase"/>
    <property type="match status" value="1"/>
</dbReference>
<dbReference type="PIRSF" id="PIRSF000232">
    <property type="entry name" value="YdjA"/>
    <property type="match status" value="1"/>
</dbReference>
<keyword evidence="3 7" id="KW-0288">FMN</keyword>
<dbReference type="AlphaFoldDB" id="A0A1X7HTE9"/>
<feature type="binding site" evidence="8">
    <location>
        <position position="39"/>
    </location>
    <ligand>
        <name>FMN</name>
        <dbReference type="ChEBI" id="CHEBI:58210"/>
        <note>ligand shared between dimeric partners</note>
    </ligand>
</feature>
<evidence type="ECO:0000256" key="5">
    <source>
        <dbReference type="ARBA" id="ARBA00023002"/>
    </source>
</evidence>
<dbReference type="STRING" id="1313296.SAMN05661091_5502"/>